<evidence type="ECO:0000313" key="1">
    <source>
        <dbReference type="EMBL" id="EJW88027.1"/>
    </source>
</evidence>
<reference evidence="2" key="1">
    <citation type="submission" date="2012-08" db="EMBL/GenBank/DDBJ databases">
        <title>The Genome Sequence of Wuchereria bancrofti.</title>
        <authorList>
            <person name="Nutman T.B."/>
            <person name="Fink D.L."/>
            <person name="Russ C."/>
            <person name="Young S."/>
            <person name="Zeng Q."/>
            <person name="Koehrsen M."/>
            <person name="Alvarado L."/>
            <person name="Berlin A."/>
            <person name="Chapman S.B."/>
            <person name="Chen Z."/>
            <person name="Freedman E."/>
            <person name="Gellesch M."/>
            <person name="Goldberg J."/>
            <person name="Griggs A."/>
            <person name="Gujja S."/>
            <person name="Heilman E.R."/>
            <person name="Heiman D."/>
            <person name="Hepburn T."/>
            <person name="Howarth C."/>
            <person name="Jen D."/>
            <person name="Larson L."/>
            <person name="Lewis B."/>
            <person name="Mehta T."/>
            <person name="Park D."/>
            <person name="Pearson M."/>
            <person name="Roberts A."/>
            <person name="Saif S."/>
            <person name="Shea T."/>
            <person name="Shenoy N."/>
            <person name="Sisk P."/>
            <person name="Stolte C."/>
            <person name="Sykes S."/>
            <person name="Walk T."/>
            <person name="White J."/>
            <person name="Yandava C."/>
            <person name="Haas B."/>
            <person name="Henn M.R."/>
            <person name="Nusbaum C."/>
            <person name="Birren B."/>
        </authorList>
    </citation>
    <scope>NUCLEOTIDE SEQUENCE [LARGE SCALE GENOMIC DNA]</scope>
    <source>
        <strain evidence="2">NA</strain>
    </source>
</reference>
<protein>
    <submittedName>
        <fullName evidence="1">Uncharacterized protein</fullName>
    </submittedName>
</protein>
<name>J9FEL6_WUCBA</name>
<dbReference type="Proteomes" id="UP000004810">
    <property type="component" value="Unassembled WGS sequence"/>
</dbReference>
<accession>J9FEL6</accession>
<dbReference type="EMBL" id="ADBV01000224">
    <property type="protein sequence ID" value="EJW88027.1"/>
    <property type="molecule type" value="Genomic_DNA"/>
</dbReference>
<comment type="caution">
    <text evidence="1">The sequence shown here is derived from an EMBL/GenBank/DDBJ whole genome shotgun (WGS) entry which is preliminary data.</text>
</comment>
<proteinExistence type="predicted"/>
<evidence type="ECO:0000313" key="2">
    <source>
        <dbReference type="Proteomes" id="UP000004810"/>
    </source>
</evidence>
<dbReference type="AlphaFoldDB" id="J9FEL6"/>
<organism evidence="1 2">
    <name type="scientific">Wuchereria bancrofti</name>
    <dbReference type="NCBI Taxonomy" id="6293"/>
    <lineage>
        <taxon>Eukaryota</taxon>
        <taxon>Metazoa</taxon>
        <taxon>Ecdysozoa</taxon>
        <taxon>Nematoda</taxon>
        <taxon>Chromadorea</taxon>
        <taxon>Rhabditida</taxon>
        <taxon>Spirurina</taxon>
        <taxon>Spiruromorpha</taxon>
        <taxon>Filarioidea</taxon>
        <taxon>Onchocercidae</taxon>
        <taxon>Wuchereria</taxon>
    </lineage>
</organism>
<sequence>MNIILSFSVSLLIGRKIQKINHRVLQNNLSEMSERYEKHLEEDLKNKKCALYVEHFTPENISTLHVCHMFHNTAVAPERNNTQHNILMIFSNWKLYNTETKIKYSNNCENEKQN</sequence>
<gene>
    <name evidence="1" type="ORF">WUBG_01065</name>
</gene>